<evidence type="ECO:0000313" key="1">
    <source>
        <dbReference type="EMBL" id="KXG44444.1"/>
    </source>
</evidence>
<organism evidence="1 2">
    <name type="scientific">Tepidibacillus decaturensis</name>
    <dbReference type="NCBI Taxonomy" id="1413211"/>
    <lineage>
        <taxon>Bacteria</taxon>
        <taxon>Bacillati</taxon>
        <taxon>Bacillota</taxon>
        <taxon>Bacilli</taxon>
        <taxon>Bacillales</taxon>
        <taxon>Bacillaceae</taxon>
        <taxon>Tepidibacillus</taxon>
    </lineage>
</organism>
<evidence type="ECO:0008006" key="3">
    <source>
        <dbReference type="Google" id="ProtNLM"/>
    </source>
</evidence>
<comment type="caution">
    <text evidence="1">The sequence shown here is derived from an EMBL/GenBank/DDBJ whole genome shotgun (WGS) entry which is preliminary data.</text>
</comment>
<proteinExistence type="predicted"/>
<dbReference type="AlphaFoldDB" id="A0A135L608"/>
<sequence>MNRAEFLSQMKKSLLEAAKEFVSPLIEEDVEKIDQLFDEMTGVKRHTLGHLHPKAFIGVKDLFLENRSISLYSNGEEMKALDKTCPICHTFIQWIPFEKKLICLACNKQYFIEKNEGQFVPKFYPLKEKDGKWFVLIEKM</sequence>
<dbReference type="RefSeq" id="WP_068726187.1">
    <property type="nucleotide sequence ID" value="NZ_LSKU01000001.1"/>
</dbReference>
<dbReference type="EMBL" id="LSKU01000001">
    <property type="protein sequence ID" value="KXG44444.1"/>
    <property type="molecule type" value="Genomic_DNA"/>
</dbReference>
<dbReference type="Proteomes" id="UP000070352">
    <property type="component" value="Unassembled WGS sequence"/>
</dbReference>
<keyword evidence="2" id="KW-1185">Reference proteome</keyword>
<evidence type="ECO:0000313" key="2">
    <source>
        <dbReference type="Proteomes" id="UP000070352"/>
    </source>
</evidence>
<gene>
    <name evidence="1" type="ORF">U473_10790</name>
</gene>
<name>A0A135L608_9BACI</name>
<dbReference type="OrthoDB" id="2696394at2"/>
<accession>A0A135L608</accession>
<reference evidence="1 2" key="1">
    <citation type="submission" date="2016-02" db="EMBL/GenBank/DDBJ databases">
        <title>Draft Genome for Tepidibacillus decaturensis nov. sp. Strain Z9, an Anaerobic, Moderately Thermophilic and Heterotrophic Bacterium from Deep Subsurface of the Illinois Basin, USA.</title>
        <authorList>
            <person name="Dong Y."/>
            <person name="Chang J.Y."/>
            <person name="Sanford R."/>
            <person name="Fouke B.W."/>
        </authorList>
    </citation>
    <scope>NUCLEOTIDE SEQUENCE [LARGE SCALE GENOMIC DNA]</scope>
    <source>
        <strain evidence="1 2">Z9</strain>
    </source>
</reference>
<protein>
    <recommendedName>
        <fullName evidence="3">Rieske domain-containing protein</fullName>
    </recommendedName>
</protein>
<dbReference type="STRING" id="1413211.U473_10790"/>